<feature type="transmembrane region" description="Helical" evidence="2">
    <location>
        <begin position="168"/>
        <end position="187"/>
    </location>
</feature>
<keyword evidence="2" id="KW-0472">Membrane</keyword>
<dbReference type="OrthoDB" id="3536305at2759"/>
<feature type="transmembrane region" description="Helical" evidence="2">
    <location>
        <begin position="128"/>
        <end position="148"/>
    </location>
</feature>
<keyword evidence="4" id="KW-1185">Reference proteome</keyword>
<protein>
    <submittedName>
        <fullName evidence="3">Uncharacterized protein</fullName>
    </submittedName>
</protein>
<sequence>MASSSARYTLLADDQRPSIDSTYDEDERLLLGGLASTSPTRPLFTSFHPTLYTRALGLILALPAFIIFIIRGGHFAPSILFLSFAIARQVVVIGVHFGSRIVRIRVEAVHQRLKGVSAATQEKWIQRIFGLVVDGVILVGMLVTLSLNAHEVATCHYSCYYRRGMREIEQAVIVGFIAFGLLLISAFDFGSPSEVTMVVAIEKPRTGLLKFSSSLLYGRSEDSDVDGVGAEAGGNVQRKNSSGEHMV</sequence>
<name>A0A370TV82_9HELO</name>
<proteinExistence type="predicted"/>
<dbReference type="GeneID" id="43596567"/>
<comment type="caution">
    <text evidence="3">The sequence shown here is derived from an EMBL/GenBank/DDBJ whole genome shotgun (WGS) entry which is preliminary data.</text>
</comment>
<feature type="transmembrane region" description="Helical" evidence="2">
    <location>
        <begin position="51"/>
        <end position="70"/>
    </location>
</feature>
<keyword evidence="2" id="KW-1133">Transmembrane helix</keyword>
<evidence type="ECO:0000256" key="1">
    <source>
        <dbReference type="SAM" id="MobiDB-lite"/>
    </source>
</evidence>
<evidence type="ECO:0000313" key="4">
    <source>
        <dbReference type="Proteomes" id="UP000254866"/>
    </source>
</evidence>
<dbReference type="RefSeq" id="XP_031872034.1">
    <property type="nucleotide sequence ID" value="XM_032012341.1"/>
</dbReference>
<organism evidence="3 4">
    <name type="scientific">Venustampulla echinocandica</name>
    <dbReference type="NCBI Taxonomy" id="2656787"/>
    <lineage>
        <taxon>Eukaryota</taxon>
        <taxon>Fungi</taxon>
        <taxon>Dikarya</taxon>
        <taxon>Ascomycota</taxon>
        <taxon>Pezizomycotina</taxon>
        <taxon>Leotiomycetes</taxon>
        <taxon>Helotiales</taxon>
        <taxon>Pleuroascaceae</taxon>
        <taxon>Venustampulla</taxon>
    </lineage>
</organism>
<reference evidence="3 4" key="1">
    <citation type="journal article" date="2018" name="IMA Fungus">
        <title>IMA Genome-F 9: Draft genome sequence of Annulohypoxylon stygium, Aspergillus mulundensis, Berkeleyomyces basicola (syn. Thielaviopsis basicola), Ceratocystis smalleyi, two Cercospora beticola strains, Coleophoma cylindrospora, Fusarium fracticaudum, Phialophora cf. hyalina, and Morchella septimelata.</title>
        <authorList>
            <person name="Wingfield B.D."/>
            <person name="Bills G.F."/>
            <person name="Dong Y."/>
            <person name="Huang W."/>
            <person name="Nel W.J."/>
            <person name="Swalarsk-Parry B.S."/>
            <person name="Vaghefi N."/>
            <person name="Wilken P.M."/>
            <person name="An Z."/>
            <person name="de Beer Z.W."/>
            <person name="De Vos L."/>
            <person name="Chen L."/>
            <person name="Duong T.A."/>
            <person name="Gao Y."/>
            <person name="Hammerbacher A."/>
            <person name="Kikkert J.R."/>
            <person name="Li Y."/>
            <person name="Li H."/>
            <person name="Li K."/>
            <person name="Li Q."/>
            <person name="Liu X."/>
            <person name="Ma X."/>
            <person name="Naidoo K."/>
            <person name="Pethybridge S.J."/>
            <person name="Sun J."/>
            <person name="Steenkamp E.T."/>
            <person name="van der Nest M.A."/>
            <person name="van Wyk S."/>
            <person name="Wingfield M.J."/>
            <person name="Xiong C."/>
            <person name="Yue Q."/>
            <person name="Zhang X."/>
        </authorList>
    </citation>
    <scope>NUCLEOTIDE SEQUENCE [LARGE SCALE GENOMIC DNA]</scope>
    <source>
        <strain evidence="3 4">BP 5553</strain>
    </source>
</reference>
<feature type="transmembrane region" description="Helical" evidence="2">
    <location>
        <begin position="76"/>
        <end position="97"/>
    </location>
</feature>
<feature type="region of interest" description="Disordered" evidence="1">
    <location>
        <begin position="227"/>
        <end position="247"/>
    </location>
</feature>
<evidence type="ECO:0000313" key="3">
    <source>
        <dbReference type="EMBL" id="RDL39378.1"/>
    </source>
</evidence>
<dbReference type="AlphaFoldDB" id="A0A370TV82"/>
<gene>
    <name evidence="3" type="ORF">BP5553_03718</name>
</gene>
<dbReference type="Proteomes" id="UP000254866">
    <property type="component" value="Unassembled WGS sequence"/>
</dbReference>
<keyword evidence="2" id="KW-0812">Transmembrane</keyword>
<dbReference type="EMBL" id="NPIC01000002">
    <property type="protein sequence ID" value="RDL39378.1"/>
    <property type="molecule type" value="Genomic_DNA"/>
</dbReference>
<accession>A0A370TV82</accession>
<evidence type="ECO:0000256" key="2">
    <source>
        <dbReference type="SAM" id="Phobius"/>
    </source>
</evidence>